<evidence type="ECO:0000313" key="15">
    <source>
        <dbReference type="EMBL" id="SFK14712.1"/>
    </source>
</evidence>
<feature type="domain" description="Peptidase M50" evidence="14">
    <location>
        <begin position="14"/>
        <end position="116"/>
    </location>
</feature>
<reference evidence="16" key="1">
    <citation type="submission" date="2016-10" db="EMBL/GenBank/DDBJ databases">
        <authorList>
            <person name="Varghese N."/>
            <person name="Submissions S."/>
        </authorList>
    </citation>
    <scope>NUCLEOTIDE SEQUENCE [LARGE SCALE GENOMIC DNA]</scope>
    <source>
        <strain evidence="16">DSM 11578</strain>
    </source>
</reference>
<evidence type="ECO:0000256" key="6">
    <source>
        <dbReference type="ARBA" id="ARBA00022692"/>
    </source>
</evidence>
<evidence type="ECO:0000256" key="9">
    <source>
        <dbReference type="ARBA" id="ARBA00022833"/>
    </source>
</evidence>
<evidence type="ECO:0000256" key="7">
    <source>
        <dbReference type="ARBA" id="ARBA00022723"/>
    </source>
</evidence>
<evidence type="ECO:0000256" key="4">
    <source>
        <dbReference type="ARBA" id="ARBA00022475"/>
    </source>
</evidence>
<dbReference type="PANTHER" id="PTHR35864">
    <property type="entry name" value="ZINC METALLOPROTEASE MJ0611-RELATED"/>
    <property type="match status" value="1"/>
</dbReference>
<dbReference type="EMBL" id="FOSH01000005">
    <property type="protein sequence ID" value="SFK14712.1"/>
    <property type="molecule type" value="Genomic_DNA"/>
</dbReference>
<sequence>MFEFSLVQKIIIWAIPVLFAITVHEVAHGWVALKLGDRTAQMLGRLTLNPFKHIDPIGTLLVPGLLLLLGGFVFGWAKPVPVSYQNLHQPKRDMAWVAAAGPAANFIMAIIWAIVAKLGLMLIHADITLGQPMMFMGVAGVLINTMLMMLNLLPIPPLDGSRVLSSWLPGPMAYKFSRIEPYGFFILLALLYFGILNLILWPLVSAMLGLLVSVFHLPAQIFSIL</sequence>
<dbReference type="Proteomes" id="UP000198924">
    <property type="component" value="Unassembled WGS sequence"/>
</dbReference>
<organism evidence="15 16">
    <name type="scientific">Methylophaga sulfidovorans</name>
    <dbReference type="NCBI Taxonomy" id="45496"/>
    <lineage>
        <taxon>Bacteria</taxon>
        <taxon>Pseudomonadati</taxon>
        <taxon>Pseudomonadota</taxon>
        <taxon>Gammaproteobacteria</taxon>
        <taxon>Thiotrichales</taxon>
        <taxon>Piscirickettsiaceae</taxon>
        <taxon>Methylophaga</taxon>
    </lineage>
</organism>
<dbReference type="GO" id="GO:0006508">
    <property type="term" value="P:proteolysis"/>
    <property type="evidence" value="ECO:0007669"/>
    <property type="project" value="UniProtKB-KW"/>
</dbReference>
<evidence type="ECO:0000256" key="3">
    <source>
        <dbReference type="ARBA" id="ARBA00007931"/>
    </source>
</evidence>
<dbReference type="InterPro" id="IPR044537">
    <property type="entry name" value="Rip2-like"/>
</dbReference>
<keyword evidence="9" id="KW-0862">Zinc</keyword>
<keyword evidence="16" id="KW-1185">Reference proteome</keyword>
<accession>A0A1I3X4F3</accession>
<dbReference type="GO" id="GO:0046872">
    <property type="term" value="F:metal ion binding"/>
    <property type="evidence" value="ECO:0007669"/>
    <property type="project" value="UniProtKB-KW"/>
</dbReference>
<dbReference type="RefSeq" id="WP_091712364.1">
    <property type="nucleotide sequence ID" value="NZ_FOSH01000005.1"/>
</dbReference>
<dbReference type="CDD" id="cd06158">
    <property type="entry name" value="S2P-M50_like_1"/>
    <property type="match status" value="1"/>
</dbReference>
<keyword evidence="5 15" id="KW-0645">Protease</keyword>
<evidence type="ECO:0000256" key="5">
    <source>
        <dbReference type="ARBA" id="ARBA00022670"/>
    </source>
</evidence>
<dbReference type="InterPro" id="IPR008915">
    <property type="entry name" value="Peptidase_M50"/>
</dbReference>
<keyword evidence="12 13" id="KW-0472">Membrane</keyword>
<evidence type="ECO:0000313" key="16">
    <source>
        <dbReference type="Proteomes" id="UP000198924"/>
    </source>
</evidence>
<keyword evidence="8" id="KW-0378">Hydrolase</keyword>
<dbReference type="Pfam" id="PF02163">
    <property type="entry name" value="Peptidase_M50"/>
    <property type="match status" value="1"/>
</dbReference>
<comment type="subcellular location">
    <subcellularLocation>
        <location evidence="2">Cell membrane</location>
        <topology evidence="2">Multi-pass membrane protein</topology>
    </subcellularLocation>
</comment>
<evidence type="ECO:0000256" key="13">
    <source>
        <dbReference type="SAM" id="Phobius"/>
    </source>
</evidence>
<keyword evidence="10 13" id="KW-1133">Transmembrane helix</keyword>
<evidence type="ECO:0000256" key="8">
    <source>
        <dbReference type="ARBA" id="ARBA00022801"/>
    </source>
</evidence>
<evidence type="ECO:0000256" key="11">
    <source>
        <dbReference type="ARBA" id="ARBA00023049"/>
    </source>
</evidence>
<comment type="similarity">
    <text evidence="3">Belongs to the peptidase M50B family.</text>
</comment>
<dbReference type="GO" id="GO:0005886">
    <property type="term" value="C:plasma membrane"/>
    <property type="evidence" value="ECO:0007669"/>
    <property type="project" value="UniProtKB-SubCell"/>
</dbReference>
<dbReference type="AlphaFoldDB" id="A0A1I3X4F3"/>
<keyword evidence="7" id="KW-0479">Metal-binding</keyword>
<dbReference type="PANTHER" id="PTHR35864:SF1">
    <property type="entry name" value="ZINC METALLOPROTEASE YWHC-RELATED"/>
    <property type="match status" value="1"/>
</dbReference>
<dbReference type="GO" id="GO:0008237">
    <property type="term" value="F:metallopeptidase activity"/>
    <property type="evidence" value="ECO:0007669"/>
    <property type="project" value="UniProtKB-KW"/>
</dbReference>
<feature type="transmembrane region" description="Helical" evidence="13">
    <location>
        <begin position="182"/>
        <end position="215"/>
    </location>
</feature>
<protein>
    <submittedName>
        <fullName evidence="15">Zn-dependent protease (Includes SpoIVFB)</fullName>
    </submittedName>
</protein>
<evidence type="ECO:0000256" key="1">
    <source>
        <dbReference type="ARBA" id="ARBA00001947"/>
    </source>
</evidence>
<dbReference type="InterPro" id="IPR052348">
    <property type="entry name" value="Metallopeptidase_M50B"/>
</dbReference>
<evidence type="ECO:0000259" key="14">
    <source>
        <dbReference type="Pfam" id="PF02163"/>
    </source>
</evidence>
<keyword evidence="4" id="KW-1003">Cell membrane</keyword>
<gene>
    <name evidence="15" type="ORF">SAMN04488079_105217</name>
</gene>
<dbReference type="STRING" id="45496.SAMN04488079_105217"/>
<dbReference type="OrthoDB" id="9800627at2"/>
<feature type="transmembrane region" description="Helical" evidence="13">
    <location>
        <begin position="54"/>
        <end position="76"/>
    </location>
</feature>
<comment type="cofactor">
    <cofactor evidence="1">
        <name>Zn(2+)</name>
        <dbReference type="ChEBI" id="CHEBI:29105"/>
    </cofactor>
</comment>
<name>A0A1I3X4F3_9GAMM</name>
<feature type="transmembrane region" description="Helical" evidence="13">
    <location>
        <begin position="96"/>
        <end position="123"/>
    </location>
</feature>
<feature type="transmembrane region" description="Helical" evidence="13">
    <location>
        <begin position="12"/>
        <end position="33"/>
    </location>
</feature>
<keyword evidence="6 13" id="KW-0812">Transmembrane</keyword>
<keyword evidence="11" id="KW-0482">Metalloprotease</keyword>
<evidence type="ECO:0000256" key="12">
    <source>
        <dbReference type="ARBA" id="ARBA00023136"/>
    </source>
</evidence>
<proteinExistence type="inferred from homology"/>
<evidence type="ECO:0000256" key="2">
    <source>
        <dbReference type="ARBA" id="ARBA00004651"/>
    </source>
</evidence>
<feature type="transmembrane region" description="Helical" evidence="13">
    <location>
        <begin position="135"/>
        <end position="155"/>
    </location>
</feature>
<evidence type="ECO:0000256" key="10">
    <source>
        <dbReference type="ARBA" id="ARBA00022989"/>
    </source>
</evidence>